<dbReference type="InterPro" id="IPR006224">
    <property type="entry name" value="PsdUridine_synth_RluA-like_CS"/>
</dbReference>
<dbReference type="NCBIfam" id="TIGR00005">
    <property type="entry name" value="rluA_subfam"/>
    <property type="match status" value="1"/>
</dbReference>
<dbReference type="RefSeq" id="WP_052635961.1">
    <property type="nucleotide sequence ID" value="NZ_FSRH01000007.1"/>
</dbReference>
<dbReference type="PANTHER" id="PTHR21600:SF44">
    <property type="entry name" value="RIBOSOMAL LARGE SUBUNIT PSEUDOURIDINE SYNTHASE D"/>
    <property type="match status" value="1"/>
</dbReference>
<dbReference type="PROSITE" id="PS01129">
    <property type="entry name" value="PSI_RLU"/>
    <property type="match status" value="1"/>
</dbReference>
<feature type="active site" evidence="4">
    <location>
        <position position="139"/>
    </location>
</feature>
<protein>
    <recommendedName>
        <fullName evidence="5">Pseudouridine synthase</fullName>
        <ecNumber evidence="5">5.4.99.-</ecNumber>
    </recommendedName>
</protein>
<evidence type="ECO:0000256" key="3">
    <source>
        <dbReference type="ARBA" id="ARBA00023235"/>
    </source>
</evidence>
<evidence type="ECO:0000259" key="6">
    <source>
        <dbReference type="Pfam" id="PF00849"/>
    </source>
</evidence>
<keyword evidence="3 5" id="KW-0413">Isomerase</keyword>
<dbReference type="EMBL" id="JJMM01000005">
    <property type="protein sequence ID" value="KDR96069.1"/>
    <property type="molecule type" value="Genomic_DNA"/>
</dbReference>
<dbReference type="InterPro" id="IPR006225">
    <property type="entry name" value="PsdUridine_synth_RluC/D"/>
</dbReference>
<proteinExistence type="inferred from homology"/>
<dbReference type="SUPFAM" id="SSF55120">
    <property type="entry name" value="Pseudouridine synthase"/>
    <property type="match status" value="1"/>
</dbReference>
<accession>A0A069RGB2</accession>
<feature type="domain" description="Pseudouridine synthase RsuA/RluA-like" evidence="6">
    <location>
        <begin position="92"/>
        <end position="243"/>
    </location>
</feature>
<evidence type="ECO:0000256" key="4">
    <source>
        <dbReference type="PIRSR" id="PIRSR606225-1"/>
    </source>
</evidence>
<dbReference type="GO" id="GO:0003723">
    <property type="term" value="F:RNA binding"/>
    <property type="evidence" value="ECO:0007669"/>
    <property type="project" value="InterPro"/>
</dbReference>
<comment type="caution">
    <text evidence="7">The sequence shown here is derived from an EMBL/GenBank/DDBJ whole genome shotgun (WGS) entry which is preliminary data.</text>
</comment>
<dbReference type="Pfam" id="PF00849">
    <property type="entry name" value="PseudoU_synth_2"/>
    <property type="match status" value="1"/>
</dbReference>
<comment type="similarity">
    <text evidence="2 5">Belongs to the pseudouridine synthase RluA family.</text>
</comment>
<comment type="catalytic activity">
    <reaction evidence="1 5">
        <text>a uridine in RNA = a pseudouridine in RNA</text>
        <dbReference type="Rhea" id="RHEA:48348"/>
        <dbReference type="Rhea" id="RHEA-COMP:12068"/>
        <dbReference type="Rhea" id="RHEA-COMP:12069"/>
        <dbReference type="ChEBI" id="CHEBI:65314"/>
        <dbReference type="ChEBI" id="CHEBI:65315"/>
    </reaction>
</comment>
<dbReference type="InterPro" id="IPR050188">
    <property type="entry name" value="RluA_PseudoU_synthase"/>
</dbReference>
<keyword evidence="8" id="KW-1185">Reference proteome</keyword>
<dbReference type="InterPro" id="IPR020103">
    <property type="entry name" value="PsdUridine_synth_cat_dom_sf"/>
</dbReference>
<sequence>MIERERQETGRIVYSCTGDGKTLRNILEEELNMSSRFMSKLKKTKTIYVNGKFKKFDYKVSSGDIVDIVMEEEESGFDAQEIEVSVKYEDFDMVVVDKPPFMVVHPTKSHDSGTVANAIANYFQSKGYQIRIRFVNRLDMNTSGLVMIAKNPYAHHIISEEMKSNNVVKKYRTIVKGVVKDDEGTIDEPIYRPTEDSIMRTADPRGQRALTHYSVMERYEDASLLDVRIETGRTHQIRVHMKHIGHPVIGDELYGEADENLIGRQALHAYSLEFSQPRTKEKARVSADIPQDMQDLIWKLKKRG</sequence>
<dbReference type="GO" id="GO:0009982">
    <property type="term" value="F:pseudouridine synthase activity"/>
    <property type="evidence" value="ECO:0007669"/>
    <property type="project" value="InterPro"/>
</dbReference>
<dbReference type="Proteomes" id="UP000027946">
    <property type="component" value="Unassembled WGS sequence"/>
</dbReference>
<dbReference type="AlphaFoldDB" id="A0A069RGB2"/>
<dbReference type="OrthoDB" id="9807829at2"/>
<evidence type="ECO:0000313" key="8">
    <source>
        <dbReference type="Proteomes" id="UP000027946"/>
    </source>
</evidence>
<dbReference type="PANTHER" id="PTHR21600">
    <property type="entry name" value="MITOCHONDRIAL RNA PSEUDOURIDINE SYNTHASE"/>
    <property type="match status" value="1"/>
</dbReference>
<gene>
    <name evidence="7" type="ORF">CLIT_5c00810</name>
</gene>
<dbReference type="GO" id="GO:0000455">
    <property type="term" value="P:enzyme-directed rRNA pseudouridine synthesis"/>
    <property type="evidence" value="ECO:0007669"/>
    <property type="project" value="TreeGrafter"/>
</dbReference>
<reference evidence="7 8" key="1">
    <citation type="submission" date="2014-03" db="EMBL/GenBank/DDBJ databases">
        <title>Genome sequence of Clostridium litorale W6, DSM 5388.</title>
        <authorList>
            <person name="Poehlein A."/>
            <person name="Jagirdar A."/>
            <person name="Khonsari B."/>
            <person name="Chibani C.M."/>
            <person name="Gutierrez Gutierrez D.A."/>
            <person name="Davydova E."/>
            <person name="Alghaithi H.S."/>
            <person name="Nair K.P."/>
            <person name="Dhamotharan K."/>
            <person name="Chandran L."/>
            <person name="G W."/>
            <person name="Daniel R."/>
        </authorList>
    </citation>
    <scope>NUCLEOTIDE SEQUENCE [LARGE SCALE GENOMIC DNA]</scope>
    <source>
        <strain evidence="7 8">W6</strain>
    </source>
</reference>
<dbReference type="eggNOG" id="COG0564">
    <property type="taxonomic scope" value="Bacteria"/>
</dbReference>
<comment type="function">
    <text evidence="5">Responsible for synthesis of pseudouridine from uracil.</text>
</comment>
<organism evidence="7 8">
    <name type="scientific">Peptoclostridium litorale DSM 5388</name>
    <dbReference type="NCBI Taxonomy" id="1121324"/>
    <lineage>
        <taxon>Bacteria</taxon>
        <taxon>Bacillati</taxon>
        <taxon>Bacillota</taxon>
        <taxon>Clostridia</taxon>
        <taxon>Peptostreptococcales</taxon>
        <taxon>Peptoclostridiaceae</taxon>
        <taxon>Peptoclostridium</taxon>
    </lineage>
</organism>
<dbReference type="CDD" id="cd02869">
    <property type="entry name" value="PseudoU_synth_RluA_like"/>
    <property type="match status" value="1"/>
</dbReference>
<evidence type="ECO:0000313" key="7">
    <source>
        <dbReference type="EMBL" id="KDR96069.1"/>
    </source>
</evidence>
<dbReference type="EC" id="5.4.99.-" evidence="5"/>
<dbReference type="InterPro" id="IPR006145">
    <property type="entry name" value="PsdUridine_synth_RsuA/RluA"/>
</dbReference>
<evidence type="ECO:0000256" key="5">
    <source>
        <dbReference type="RuleBase" id="RU362028"/>
    </source>
</evidence>
<dbReference type="GO" id="GO:0140098">
    <property type="term" value="F:catalytic activity, acting on RNA"/>
    <property type="evidence" value="ECO:0007669"/>
    <property type="project" value="UniProtKB-ARBA"/>
</dbReference>
<dbReference type="STRING" id="1121324.CLIT_5c00810"/>
<evidence type="ECO:0000256" key="2">
    <source>
        <dbReference type="ARBA" id="ARBA00010876"/>
    </source>
</evidence>
<dbReference type="Gene3D" id="3.30.2350.10">
    <property type="entry name" value="Pseudouridine synthase"/>
    <property type="match status" value="1"/>
</dbReference>
<evidence type="ECO:0000256" key="1">
    <source>
        <dbReference type="ARBA" id="ARBA00000073"/>
    </source>
</evidence>
<name>A0A069RGB2_PEPLI</name>